<dbReference type="AlphaFoldDB" id="A0A9P0BB47"/>
<dbReference type="OrthoDB" id="414826at2759"/>
<dbReference type="PRINTS" id="PR00838">
    <property type="entry name" value="V5ALLERGEN"/>
</dbReference>
<gene>
    <name evidence="5" type="ORF">MELIAE_LOCUS9650</name>
</gene>
<keyword evidence="6" id="KW-1185">Reference proteome</keyword>
<feature type="chain" id="PRO_5040452889" description="SCP domain-containing protein" evidence="3">
    <location>
        <begin position="22"/>
        <end position="197"/>
    </location>
</feature>
<dbReference type="InterPro" id="IPR014044">
    <property type="entry name" value="CAP_dom"/>
</dbReference>
<keyword evidence="2" id="KW-0964">Secreted</keyword>
<dbReference type="GO" id="GO:0005576">
    <property type="term" value="C:extracellular region"/>
    <property type="evidence" value="ECO:0007669"/>
    <property type="project" value="UniProtKB-SubCell"/>
</dbReference>
<evidence type="ECO:0000313" key="6">
    <source>
        <dbReference type="Proteomes" id="UP001154078"/>
    </source>
</evidence>
<organism evidence="5 6">
    <name type="scientific">Brassicogethes aeneus</name>
    <name type="common">Rape pollen beetle</name>
    <name type="synonym">Meligethes aeneus</name>
    <dbReference type="NCBI Taxonomy" id="1431903"/>
    <lineage>
        <taxon>Eukaryota</taxon>
        <taxon>Metazoa</taxon>
        <taxon>Ecdysozoa</taxon>
        <taxon>Arthropoda</taxon>
        <taxon>Hexapoda</taxon>
        <taxon>Insecta</taxon>
        <taxon>Pterygota</taxon>
        <taxon>Neoptera</taxon>
        <taxon>Endopterygota</taxon>
        <taxon>Coleoptera</taxon>
        <taxon>Polyphaga</taxon>
        <taxon>Cucujiformia</taxon>
        <taxon>Nitidulidae</taxon>
        <taxon>Meligethinae</taxon>
        <taxon>Brassicogethes</taxon>
    </lineage>
</organism>
<dbReference type="Gene3D" id="3.40.33.10">
    <property type="entry name" value="CAP"/>
    <property type="match status" value="1"/>
</dbReference>
<dbReference type="PANTHER" id="PTHR10334">
    <property type="entry name" value="CYSTEINE-RICH SECRETORY PROTEIN-RELATED"/>
    <property type="match status" value="1"/>
</dbReference>
<proteinExistence type="predicted"/>
<keyword evidence="3" id="KW-0732">Signal</keyword>
<dbReference type="EMBL" id="OV121137">
    <property type="protein sequence ID" value="CAH0559592.1"/>
    <property type="molecule type" value="Genomic_DNA"/>
</dbReference>
<feature type="domain" description="SCP" evidence="4">
    <location>
        <begin position="33"/>
        <end position="183"/>
    </location>
</feature>
<dbReference type="SUPFAM" id="SSF55797">
    <property type="entry name" value="PR-1-like"/>
    <property type="match status" value="1"/>
</dbReference>
<evidence type="ECO:0000256" key="2">
    <source>
        <dbReference type="ARBA" id="ARBA00022525"/>
    </source>
</evidence>
<dbReference type="InterPro" id="IPR001283">
    <property type="entry name" value="CRISP-related"/>
</dbReference>
<sequence>MHLVSIFTFVAILYLVPSSRAACDVKGGGVTEDEKNQILKLHNDFRKKIANGQVKDQPRGINLKRVSWNACLGSEADSAAQQCEPEQRKISCNAFSKPGQLYYTSEASSESDNKADWSEAINSWISEMSNYTYGKYNKKTMDYVQIVWAPLKDIGCSYVFYQQSGKYHKIYACNYGQGAEKGGKPYATGDSGCEDLC</sequence>
<dbReference type="CDD" id="cd05380">
    <property type="entry name" value="CAP_euk"/>
    <property type="match status" value="1"/>
</dbReference>
<comment type="subcellular location">
    <subcellularLocation>
        <location evidence="1">Secreted</location>
    </subcellularLocation>
</comment>
<dbReference type="PRINTS" id="PR00837">
    <property type="entry name" value="V5TPXLIKE"/>
</dbReference>
<evidence type="ECO:0000256" key="1">
    <source>
        <dbReference type="ARBA" id="ARBA00004613"/>
    </source>
</evidence>
<dbReference type="Proteomes" id="UP001154078">
    <property type="component" value="Chromosome 6"/>
</dbReference>
<reference evidence="5" key="1">
    <citation type="submission" date="2021-12" db="EMBL/GenBank/DDBJ databases">
        <authorList>
            <person name="King R."/>
        </authorList>
    </citation>
    <scope>NUCLEOTIDE SEQUENCE</scope>
</reference>
<dbReference type="InterPro" id="IPR002413">
    <property type="entry name" value="V5_allergen-like"/>
</dbReference>
<accession>A0A9P0BB47</accession>
<dbReference type="InterPro" id="IPR035940">
    <property type="entry name" value="CAP_sf"/>
</dbReference>
<evidence type="ECO:0000259" key="4">
    <source>
        <dbReference type="SMART" id="SM00198"/>
    </source>
</evidence>
<protein>
    <recommendedName>
        <fullName evidence="4">SCP domain-containing protein</fullName>
    </recommendedName>
</protein>
<evidence type="ECO:0000256" key="3">
    <source>
        <dbReference type="SAM" id="SignalP"/>
    </source>
</evidence>
<evidence type="ECO:0000313" key="5">
    <source>
        <dbReference type="EMBL" id="CAH0559592.1"/>
    </source>
</evidence>
<name>A0A9P0BB47_BRAAE</name>
<dbReference type="SMART" id="SM00198">
    <property type="entry name" value="SCP"/>
    <property type="match status" value="1"/>
</dbReference>
<dbReference type="Pfam" id="PF00188">
    <property type="entry name" value="CAP"/>
    <property type="match status" value="1"/>
</dbReference>
<feature type="signal peptide" evidence="3">
    <location>
        <begin position="1"/>
        <end position="21"/>
    </location>
</feature>